<comment type="caution">
    <text evidence="1">The sequence shown here is derived from an EMBL/GenBank/DDBJ whole genome shotgun (WGS) entry which is preliminary data.</text>
</comment>
<dbReference type="EMBL" id="JACHDZ010000008">
    <property type="protein sequence ID" value="MBB5345965.1"/>
    <property type="molecule type" value="Genomic_DNA"/>
</dbReference>
<proteinExistence type="predicted"/>
<accession>A0A7W8N7E6</accession>
<reference evidence="1 2" key="1">
    <citation type="submission" date="2020-08" db="EMBL/GenBank/DDBJ databases">
        <title>Genomic Encyclopedia of Type Strains, Phase IV (KMG-V): Genome sequencing to study the core and pangenomes of soil and plant-associated prokaryotes.</title>
        <authorList>
            <person name="Whitman W."/>
        </authorList>
    </citation>
    <scope>NUCLEOTIDE SEQUENCE [LARGE SCALE GENOMIC DNA]</scope>
    <source>
        <strain evidence="1 2">M8US30</strain>
    </source>
</reference>
<gene>
    <name evidence="1" type="ORF">HDF10_003972</name>
</gene>
<dbReference type="Proteomes" id="UP000569092">
    <property type="component" value="Unassembled WGS sequence"/>
</dbReference>
<protein>
    <submittedName>
        <fullName evidence="1">Membrane chloride channel (Bestrophin family)</fullName>
    </submittedName>
</protein>
<name>A0A7W8N7E6_9BACT</name>
<organism evidence="1 2">
    <name type="scientific">Tunturiibacter lichenicola</name>
    <dbReference type="NCBI Taxonomy" id="2051959"/>
    <lineage>
        <taxon>Bacteria</taxon>
        <taxon>Pseudomonadati</taxon>
        <taxon>Acidobacteriota</taxon>
        <taxon>Terriglobia</taxon>
        <taxon>Terriglobales</taxon>
        <taxon>Acidobacteriaceae</taxon>
        <taxon>Tunturiibacter</taxon>
    </lineage>
</organism>
<evidence type="ECO:0000313" key="1">
    <source>
        <dbReference type="EMBL" id="MBB5345965.1"/>
    </source>
</evidence>
<sequence length="32" mass="3528">MHSFQKPAFAKTLSLHRTVYILLLALPCAASV</sequence>
<evidence type="ECO:0000313" key="2">
    <source>
        <dbReference type="Proteomes" id="UP000569092"/>
    </source>
</evidence>
<dbReference type="AlphaFoldDB" id="A0A7W8N7E6"/>